<dbReference type="Gene3D" id="3.90.110.10">
    <property type="entry name" value="Lactate dehydrogenase/glycoside hydrolase, family 4, C-terminal"/>
    <property type="match status" value="1"/>
</dbReference>
<dbReference type="InterPro" id="IPR015955">
    <property type="entry name" value="Lactate_DH/Glyco_Ohase_4_C"/>
</dbReference>
<dbReference type="WBParaSite" id="MCU_010028-RA">
    <property type="protein sequence ID" value="MCU_010028-RA"/>
    <property type="gene ID" value="MCU_010028"/>
</dbReference>
<sequence length="173" mass="18946">ILESAAFRVSIGQKLSISPHTIEGCVLGEHGPNSVPIFSSVVCGSTRIRKVYPSFGTEKDNEGYEKIPENVDTNIRFINKHKGSCSWSLGLIVCHICEVILNDGNIILPLSTHAKHDGLLKNVPGIDKDIFISLPCLVNSNGVRGVMFQDLADDEKDKLYKSAKEIETLILSI</sequence>
<dbReference type="InterPro" id="IPR022383">
    <property type="entry name" value="Lactate/malate_DH_C"/>
</dbReference>
<dbReference type="GO" id="GO:0006089">
    <property type="term" value="P:lactate metabolic process"/>
    <property type="evidence" value="ECO:0007669"/>
    <property type="project" value="TreeGrafter"/>
</dbReference>
<reference evidence="2" key="1">
    <citation type="submission" date="2019-11" db="UniProtKB">
        <authorList>
            <consortium name="WormBaseParasite"/>
        </authorList>
    </citation>
    <scope>IDENTIFICATION</scope>
</reference>
<proteinExistence type="predicted"/>
<evidence type="ECO:0000259" key="1">
    <source>
        <dbReference type="Pfam" id="PF02866"/>
    </source>
</evidence>
<feature type="domain" description="Lactate/malate dehydrogenase C-terminal" evidence="1">
    <location>
        <begin position="3"/>
        <end position="167"/>
    </location>
</feature>
<organism evidence="2">
    <name type="scientific">Mesocestoides corti</name>
    <name type="common">Flatworm</name>
    <dbReference type="NCBI Taxonomy" id="53468"/>
    <lineage>
        <taxon>Eukaryota</taxon>
        <taxon>Metazoa</taxon>
        <taxon>Spiralia</taxon>
        <taxon>Lophotrochozoa</taxon>
        <taxon>Platyhelminthes</taxon>
        <taxon>Cestoda</taxon>
        <taxon>Eucestoda</taxon>
        <taxon>Cyclophyllidea</taxon>
        <taxon>Mesocestoididae</taxon>
        <taxon>Mesocestoides</taxon>
    </lineage>
</organism>
<dbReference type="SUPFAM" id="SSF56327">
    <property type="entry name" value="LDH C-terminal domain-like"/>
    <property type="match status" value="1"/>
</dbReference>
<dbReference type="AlphaFoldDB" id="A0A5K3FPK0"/>
<accession>A0A5K3FPK0</accession>
<dbReference type="PANTHER" id="PTHR43128:SF16">
    <property type="entry name" value="L-LACTATE DEHYDROGENASE"/>
    <property type="match status" value="1"/>
</dbReference>
<name>A0A5K3FPK0_MESCO</name>
<evidence type="ECO:0000313" key="2">
    <source>
        <dbReference type="WBParaSite" id="MCU_010028-RA"/>
    </source>
</evidence>
<protein>
    <submittedName>
        <fullName evidence="2">Ldh_1_C domain-containing protein</fullName>
    </submittedName>
</protein>
<dbReference type="PANTHER" id="PTHR43128">
    <property type="entry name" value="L-2-HYDROXYCARBOXYLATE DEHYDROGENASE (NAD(P)(+))"/>
    <property type="match status" value="1"/>
</dbReference>
<dbReference type="GO" id="GO:0004459">
    <property type="term" value="F:L-lactate dehydrogenase (NAD+) activity"/>
    <property type="evidence" value="ECO:0007669"/>
    <property type="project" value="TreeGrafter"/>
</dbReference>
<dbReference type="Pfam" id="PF02866">
    <property type="entry name" value="Ldh_1_C"/>
    <property type="match status" value="1"/>
</dbReference>